<dbReference type="InterPro" id="IPR045068">
    <property type="entry name" value="BACURD1-3"/>
</dbReference>
<accession>A0A7I4YEN2</accession>
<dbReference type="SMART" id="SM00225">
    <property type="entry name" value="BTB"/>
    <property type="match status" value="1"/>
</dbReference>
<sequence>MVVDVLLSPKVGRIEKTDSSCKQVLRDSDEKVKLNIGGEFFEAQVAHLKRYPKTMFARMVDQIWSKDLGSRVIFIDRSPKYFKLIMDFIVNGSVQLPRSRIELDEIEQEAEFYQLDELITVILRKDRRCFGEGPPFFPKDRVVWKTRNFWRQMLARGWRFDGNKEQLPLCFTHFTLFSPNEICYLCGVETKDLNGLYKCLFDFPRDFSFTVGEIDKIYGDSCCCDVRFGKSSFIFHIPTTLLRLAD</sequence>
<dbReference type="CDD" id="cd18316">
    <property type="entry name" value="BTB_POZ_KCTD-like"/>
    <property type="match status" value="1"/>
</dbReference>
<dbReference type="Gene3D" id="3.30.710.10">
    <property type="entry name" value="Potassium Channel Kv1.1, Chain A"/>
    <property type="match status" value="1"/>
</dbReference>
<evidence type="ECO:0000313" key="3">
    <source>
        <dbReference type="WBParaSite" id="HCON_00089460-00001"/>
    </source>
</evidence>
<dbReference type="PANTHER" id="PTHR11145:SF12">
    <property type="entry name" value="BTB DOMAIN-CONTAINING PROTEIN"/>
    <property type="match status" value="1"/>
</dbReference>
<evidence type="ECO:0000259" key="1">
    <source>
        <dbReference type="PROSITE" id="PS50097"/>
    </source>
</evidence>
<dbReference type="Pfam" id="PF02214">
    <property type="entry name" value="BTB_2"/>
    <property type="match status" value="1"/>
</dbReference>
<dbReference type="PROSITE" id="PS50097">
    <property type="entry name" value="BTB"/>
    <property type="match status" value="1"/>
</dbReference>
<dbReference type="OrthoDB" id="5822382at2759"/>
<dbReference type="Proteomes" id="UP000025227">
    <property type="component" value="Unplaced"/>
</dbReference>
<dbReference type="GO" id="GO:0051260">
    <property type="term" value="P:protein homooligomerization"/>
    <property type="evidence" value="ECO:0007669"/>
    <property type="project" value="InterPro"/>
</dbReference>
<dbReference type="AlphaFoldDB" id="A0A7I4YEN2"/>
<dbReference type="InterPro" id="IPR000210">
    <property type="entry name" value="BTB/POZ_dom"/>
</dbReference>
<dbReference type="InterPro" id="IPR003131">
    <property type="entry name" value="T1-type_BTB"/>
</dbReference>
<organism evidence="2 3">
    <name type="scientific">Haemonchus contortus</name>
    <name type="common">Barber pole worm</name>
    <dbReference type="NCBI Taxonomy" id="6289"/>
    <lineage>
        <taxon>Eukaryota</taxon>
        <taxon>Metazoa</taxon>
        <taxon>Ecdysozoa</taxon>
        <taxon>Nematoda</taxon>
        <taxon>Chromadorea</taxon>
        <taxon>Rhabditida</taxon>
        <taxon>Rhabditina</taxon>
        <taxon>Rhabditomorpha</taxon>
        <taxon>Strongyloidea</taxon>
        <taxon>Trichostrongylidae</taxon>
        <taxon>Haemonchus</taxon>
    </lineage>
</organism>
<dbReference type="SUPFAM" id="SSF54695">
    <property type="entry name" value="POZ domain"/>
    <property type="match status" value="1"/>
</dbReference>
<name>A0A7I4YEN2_HAECO</name>
<dbReference type="WBParaSite" id="HCON_00089460-00001">
    <property type="protein sequence ID" value="HCON_00089460-00001"/>
    <property type="gene ID" value="HCON_00089460"/>
</dbReference>
<reference evidence="3" key="1">
    <citation type="submission" date="2020-12" db="UniProtKB">
        <authorList>
            <consortium name="WormBaseParasite"/>
        </authorList>
    </citation>
    <scope>IDENTIFICATION</scope>
    <source>
        <strain evidence="3">MHco3</strain>
    </source>
</reference>
<feature type="domain" description="BTB" evidence="1">
    <location>
        <begin position="30"/>
        <end position="98"/>
    </location>
</feature>
<protein>
    <submittedName>
        <fullName evidence="3">BTB domain-containing protein</fullName>
    </submittedName>
</protein>
<evidence type="ECO:0000313" key="2">
    <source>
        <dbReference type="Proteomes" id="UP000025227"/>
    </source>
</evidence>
<keyword evidence="2" id="KW-1185">Reference proteome</keyword>
<proteinExistence type="predicted"/>
<dbReference type="InterPro" id="IPR011333">
    <property type="entry name" value="SKP1/BTB/POZ_sf"/>
</dbReference>
<dbReference type="PANTHER" id="PTHR11145">
    <property type="entry name" value="BTB/POZ DOMAIN-CONTAINING ADAPTER FOR CUL3-MEDIATED RHOA DEGRADATION PROTEIN FAMILY MEMBER"/>
    <property type="match status" value="1"/>
</dbReference>